<dbReference type="PROSITE" id="PS50110">
    <property type="entry name" value="RESPONSE_REGULATORY"/>
    <property type="match status" value="1"/>
</dbReference>
<dbReference type="InterPro" id="IPR052893">
    <property type="entry name" value="TCS_response_regulator"/>
</dbReference>
<dbReference type="PANTHER" id="PTHR44520">
    <property type="entry name" value="RESPONSE REGULATOR RCP1-RELATED"/>
    <property type="match status" value="1"/>
</dbReference>
<dbReference type="Gene3D" id="3.40.50.2300">
    <property type="match status" value="1"/>
</dbReference>
<dbReference type="RefSeq" id="WP_129752018.1">
    <property type="nucleotide sequence ID" value="NZ_JUIW01000010.1"/>
</dbReference>
<name>A0A444W6R2_9FLAO</name>
<protein>
    <submittedName>
        <fullName evidence="3">Response regulator receiver</fullName>
    </submittedName>
</protein>
<dbReference type="AlphaFoldDB" id="A0A444W6R2"/>
<keyword evidence="4" id="KW-1185">Reference proteome</keyword>
<feature type="domain" description="Response regulatory" evidence="2">
    <location>
        <begin position="6"/>
        <end position="128"/>
    </location>
</feature>
<accession>A0A444W6R2</accession>
<evidence type="ECO:0000313" key="4">
    <source>
        <dbReference type="Proteomes" id="UP000289775"/>
    </source>
</evidence>
<dbReference type="SUPFAM" id="SSF52172">
    <property type="entry name" value="CheY-like"/>
    <property type="match status" value="1"/>
</dbReference>
<comment type="caution">
    <text evidence="3">The sequence shown here is derived from an EMBL/GenBank/DDBJ whole genome shotgun (WGS) entry which is preliminary data.</text>
</comment>
<evidence type="ECO:0000256" key="1">
    <source>
        <dbReference type="PROSITE-ProRule" id="PRU00169"/>
    </source>
</evidence>
<evidence type="ECO:0000313" key="3">
    <source>
        <dbReference type="EMBL" id="RYJ41559.1"/>
    </source>
</evidence>
<dbReference type="InterPro" id="IPR011006">
    <property type="entry name" value="CheY-like_superfamily"/>
</dbReference>
<gene>
    <name evidence="3" type="ORF">NU09_2933</name>
</gene>
<feature type="modified residue" description="4-aspartylphosphate" evidence="1">
    <location>
        <position position="59"/>
    </location>
</feature>
<dbReference type="PANTHER" id="PTHR44520:SF2">
    <property type="entry name" value="RESPONSE REGULATOR RCP1"/>
    <property type="match status" value="1"/>
</dbReference>
<dbReference type="InterPro" id="IPR001789">
    <property type="entry name" value="Sig_transdc_resp-reg_receiver"/>
</dbReference>
<dbReference type="Pfam" id="PF00072">
    <property type="entry name" value="Response_reg"/>
    <property type="match status" value="1"/>
</dbReference>
<sequence>MKKEGPIVIIEDDEDDILIFGEVLKSFNLPNELIFINDSTKAIPYLEQKHINPFMVISDINMPKMSGFELRDAICKDPYLTQKTKPFIFFTTVGNGYTIEEAFKRNVQGYFHKTPDLNQLTETLKEVITFWQDIEEAEPYNPELCV</sequence>
<evidence type="ECO:0000259" key="2">
    <source>
        <dbReference type="PROSITE" id="PS50110"/>
    </source>
</evidence>
<keyword evidence="1" id="KW-0597">Phosphoprotein</keyword>
<dbReference type="Proteomes" id="UP000289775">
    <property type="component" value="Unassembled WGS sequence"/>
</dbReference>
<dbReference type="OrthoDB" id="958614at2"/>
<dbReference type="EMBL" id="JUIW01000010">
    <property type="protein sequence ID" value="RYJ41559.1"/>
    <property type="molecule type" value="Genomic_DNA"/>
</dbReference>
<reference evidence="3 4" key="1">
    <citation type="submission" date="2014-12" db="EMBL/GenBank/DDBJ databases">
        <title>Genome sequence of Flavobacterium beibuense RSKm HC5.</title>
        <authorList>
            <person name="Kim J.F."/>
            <person name="Song J.Y."/>
            <person name="Kwak M.-J."/>
            <person name="Lee S.-W."/>
        </authorList>
    </citation>
    <scope>NUCLEOTIDE SEQUENCE [LARGE SCALE GENOMIC DNA]</scope>
    <source>
        <strain evidence="3 4">RSKm HC5</strain>
    </source>
</reference>
<organism evidence="3 4">
    <name type="scientific">Flavobacterium beibuense</name>
    <dbReference type="NCBI Taxonomy" id="657326"/>
    <lineage>
        <taxon>Bacteria</taxon>
        <taxon>Pseudomonadati</taxon>
        <taxon>Bacteroidota</taxon>
        <taxon>Flavobacteriia</taxon>
        <taxon>Flavobacteriales</taxon>
        <taxon>Flavobacteriaceae</taxon>
        <taxon>Flavobacterium</taxon>
    </lineage>
</organism>
<dbReference type="SMART" id="SM00448">
    <property type="entry name" value="REC"/>
    <property type="match status" value="1"/>
</dbReference>
<dbReference type="GO" id="GO:0000160">
    <property type="term" value="P:phosphorelay signal transduction system"/>
    <property type="evidence" value="ECO:0007669"/>
    <property type="project" value="InterPro"/>
</dbReference>
<proteinExistence type="predicted"/>